<reference evidence="1 2" key="1">
    <citation type="journal article" date="2014" name="FEMS Microbiol. Lett.">
        <title>Genome sequencing analysis reveals virulence-related gene content of Ochrobactrum intermedium strain 229E, a urease-positive strain isolated from the human gastric niche.</title>
        <authorList>
            <person name="Kulkarni G.J."/>
            <person name="Shetty S."/>
            <person name="Dharne M.S."/>
            <person name="Shouche Y.S."/>
        </authorList>
    </citation>
    <scope>NUCLEOTIDE SEQUENCE [LARGE SCALE GENOMIC DNA]</scope>
    <source>
        <strain evidence="1 2">229E</strain>
    </source>
</reference>
<organism evidence="1 2">
    <name type="scientific">Brucella intermedia 229E</name>
    <dbReference type="NCBI Taxonomy" id="1337887"/>
    <lineage>
        <taxon>Bacteria</taxon>
        <taxon>Pseudomonadati</taxon>
        <taxon>Pseudomonadota</taxon>
        <taxon>Alphaproteobacteria</taxon>
        <taxon>Hyphomicrobiales</taxon>
        <taxon>Brucellaceae</taxon>
        <taxon>Brucella/Ochrobactrum group</taxon>
        <taxon>Brucella</taxon>
    </lineage>
</organism>
<evidence type="ECO:0000313" key="1">
    <source>
        <dbReference type="EMBL" id="ERL99598.1"/>
    </source>
</evidence>
<gene>
    <name evidence="1" type="ORF">Q644_10160</name>
</gene>
<dbReference type="Proteomes" id="UP000016842">
    <property type="component" value="Unassembled WGS sequence"/>
</dbReference>
<comment type="caution">
    <text evidence="1">The sequence shown here is derived from an EMBL/GenBank/DDBJ whole genome shotgun (WGS) entry which is preliminary data.</text>
</comment>
<dbReference type="AlphaFoldDB" id="U4V4L0"/>
<name>U4V4L0_9HYPH</name>
<dbReference type="PATRIC" id="fig|1337887.3.peg.5503"/>
<accession>U4V4L0</accession>
<proteinExistence type="predicted"/>
<dbReference type="EMBL" id="ASXJ01000374">
    <property type="protein sequence ID" value="ERL99598.1"/>
    <property type="molecule type" value="Genomic_DNA"/>
</dbReference>
<protein>
    <submittedName>
        <fullName evidence="1">Uncharacterized protein</fullName>
    </submittedName>
</protein>
<evidence type="ECO:0000313" key="2">
    <source>
        <dbReference type="Proteomes" id="UP000016842"/>
    </source>
</evidence>
<sequence length="42" mass="4792">MYSLVRLRAVSFFDPGLKQMLGAPIPFNKIGTLEADHQEFRP</sequence>